<evidence type="ECO:0000256" key="7">
    <source>
        <dbReference type="RuleBase" id="RU363032"/>
    </source>
</evidence>
<dbReference type="PANTHER" id="PTHR43744">
    <property type="entry name" value="ABC TRANSPORTER PERMEASE PROTEIN MG189-RELATED-RELATED"/>
    <property type="match status" value="1"/>
</dbReference>
<comment type="subcellular location">
    <subcellularLocation>
        <location evidence="1 7">Cell membrane</location>
        <topology evidence="1 7">Multi-pass membrane protein</topology>
    </subcellularLocation>
</comment>
<feature type="transmembrane region" description="Helical" evidence="7">
    <location>
        <begin position="12"/>
        <end position="33"/>
    </location>
</feature>
<keyword evidence="3" id="KW-1003">Cell membrane</keyword>
<keyword evidence="6 7" id="KW-0472">Membrane</keyword>
<dbReference type="SUPFAM" id="SSF161098">
    <property type="entry name" value="MetI-like"/>
    <property type="match status" value="1"/>
</dbReference>
<evidence type="ECO:0000259" key="8">
    <source>
        <dbReference type="PROSITE" id="PS50928"/>
    </source>
</evidence>
<feature type="transmembrane region" description="Helical" evidence="7">
    <location>
        <begin position="178"/>
        <end position="201"/>
    </location>
</feature>
<feature type="transmembrane region" description="Helical" evidence="7">
    <location>
        <begin position="67"/>
        <end position="91"/>
    </location>
</feature>
<protein>
    <submittedName>
        <fullName evidence="9">Multiple sugar transport system permease protein</fullName>
    </submittedName>
</protein>
<name>A0A1H0GAJ9_9BACI</name>
<keyword evidence="9" id="KW-0762">Sugar transport</keyword>
<evidence type="ECO:0000256" key="4">
    <source>
        <dbReference type="ARBA" id="ARBA00022692"/>
    </source>
</evidence>
<evidence type="ECO:0000256" key="6">
    <source>
        <dbReference type="ARBA" id="ARBA00023136"/>
    </source>
</evidence>
<feature type="domain" description="ABC transmembrane type-1" evidence="8">
    <location>
        <begin position="68"/>
        <end position="257"/>
    </location>
</feature>
<feature type="transmembrane region" description="Helical" evidence="7">
    <location>
        <begin position="136"/>
        <end position="157"/>
    </location>
</feature>
<accession>A0A1H0GAJ9</accession>
<proteinExistence type="inferred from homology"/>
<dbReference type="InterPro" id="IPR000515">
    <property type="entry name" value="MetI-like"/>
</dbReference>
<dbReference type="AlphaFoldDB" id="A0A1H0GAJ9"/>
<dbReference type="EMBL" id="FNIL01000006">
    <property type="protein sequence ID" value="SDO03864.1"/>
    <property type="molecule type" value="Genomic_DNA"/>
</dbReference>
<dbReference type="Proteomes" id="UP000198778">
    <property type="component" value="Unassembled WGS sequence"/>
</dbReference>
<keyword evidence="2 7" id="KW-0813">Transport</keyword>
<comment type="similarity">
    <text evidence="7">Belongs to the binding-protein-dependent transport system permease family.</text>
</comment>
<dbReference type="Gene3D" id="1.10.3720.10">
    <property type="entry name" value="MetI-like"/>
    <property type="match status" value="1"/>
</dbReference>
<dbReference type="PANTHER" id="PTHR43744:SF12">
    <property type="entry name" value="ABC TRANSPORTER PERMEASE PROTEIN MG189-RELATED"/>
    <property type="match status" value="1"/>
</dbReference>
<dbReference type="GO" id="GO:0055085">
    <property type="term" value="P:transmembrane transport"/>
    <property type="evidence" value="ECO:0007669"/>
    <property type="project" value="InterPro"/>
</dbReference>
<evidence type="ECO:0000256" key="2">
    <source>
        <dbReference type="ARBA" id="ARBA00022448"/>
    </source>
</evidence>
<dbReference type="GO" id="GO:0005886">
    <property type="term" value="C:plasma membrane"/>
    <property type="evidence" value="ECO:0007669"/>
    <property type="project" value="UniProtKB-SubCell"/>
</dbReference>
<feature type="transmembrane region" description="Helical" evidence="7">
    <location>
        <begin position="235"/>
        <end position="256"/>
    </location>
</feature>
<keyword evidence="4 7" id="KW-0812">Transmembrane</keyword>
<feature type="transmembrane region" description="Helical" evidence="7">
    <location>
        <begin position="103"/>
        <end position="130"/>
    </location>
</feature>
<dbReference type="STRING" id="745820.SAMN04488053_10636"/>
<dbReference type="PROSITE" id="PS50928">
    <property type="entry name" value="ABC_TM1"/>
    <property type="match status" value="1"/>
</dbReference>
<evidence type="ECO:0000256" key="3">
    <source>
        <dbReference type="ARBA" id="ARBA00022475"/>
    </source>
</evidence>
<gene>
    <name evidence="9" type="ORF">SAMN04488053_10636</name>
</gene>
<keyword evidence="10" id="KW-1185">Reference proteome</keyword>
<dbReference type="InterPro" id="IPR035906">
    <property type="entry name" value="MetI-like_sf"/>
</dbReference>
<evidence type="ECO:0000313" key="10">
    <source>
        <dbReference type="Proteomes" id="UP000198778"/>
    </source>
</evidence>
<keyword evidence="5 7" id="KW-1133">Transmembrane helix</keyword>
<reference evidence="10" key="1">
    <citation type="submission" date="2016-10" db="EMBL/GenBank/DDBJ databases">
        <authorList>
            <person name="Varghese N."/>
            <person name="Submissions S."/>
        </authorList>
    </citation>
    <scope>NUCLEOTIDE SEQUENCE [LARGE SCALE GENOMIC DNA]</scope>
    <source>
        <strain evidence="10">CGMCC 1.10369</strain>
    </source>
</reference>
<evidence type="ECO:0000256" key="1">
    <source>
        <dbReference type="ARBA" id="ARBA00004651"/>
    </source>
</evidence>
<evidence type="ECO:0000256" key="5">
    <source>
        <dbReference type="ARBA" id="ARBA00022989"/>
    </source>
</evidence>
<evidence type="ECO:0000313" key="9">
    <source>
        <dbReference type="EMBL" id="SDO03864.1"/>
    </source>
</evidence>
<sequence>MKEKLTKITITVIMFIIGLVFLMPFLWMLSASLKSEIEVFAYPIQWIPNEWRWDNYAQVWSGDFPLYYWNSIKVTLATTFISVTVSTMAAYGFSKIQFTGRNIIFLLVLATFMIPAQAILVPQFMLYMYLDLFDTHLGLILLNSFSVLGTFMLRQFFVGIHDDYIASAKIDGAGQFTIFRKVAVPLVLPAISTYAILRFIWTWNDYQGPLIFLRSDHLSTIQVGIARFTSMSGEIYSLIMAGTMSAILPLLIIFFIGQKYVLEGIALGGVKG</sequence>
<organism evidence="9 10">
    <name type="scientific">Alkalicoccus daliensis</name>
    <dbReference type="NCBI Taxonomy" id="745820"/>
    <lineage>
        <taxon>Bacteria</taxon>
        <taxon>Bacillati</taxon>
        <taxon>Bacillota</taxon>
        <taxon>Bacilli</taxon>
        <taxon>Bacillales</taxon>
        <taxon>Bacillaceae</taxon>
        <taxon>Alkalicoccus</taxon>
    </lineage>
</organism>
<dbReference type="Pfam" id="PF00528">
    <property type="entry name" value="BPD_transp_1"/>
    <property type="match status" value="1"/>
</dbReference>
<dbReference type="CDD" id="cd06261">
    <property type="entry name" value="TM_PBP2"/>
    <property type="match status" value="1"/>
</dbReference>